<dbReference type="EMBL" id="PRDM01000001">
    <property type="protein sequence ID" value="MBE8723527.1"/>
    <property type="molecule type" value="Genomic_DNA"/>
</dbReference>
<accession>A0ABR9TDV1</accession>
<gene>
    <name evidence="1" type="ORF">C4F50_01105</name>
</gene>
<proteinExistence type="predicted"/>
<name>A0ABR9TDV1_9FLAO</name>
<dbReference type="Proteomes" id="UP000640614">
    <property type="component" value="Unassembled WGS sequence"/>
</dbReference>
<keyword evidence="2" id="KW-1185">Reference proteome</keyword>
<comment type="caution">
    <text evidence="1">The sequence shown here is derived from an EMBL/GenBank/DDBJ whole genome shotgun (WGS) entry which is preliminary data.</text>
</comment>
<protein>
    <submittedName>
        <fullName evidence="1">Uncharacterized protein</fullName>
    </submittedName>
</protein>
<evidence type="ECO:0000313" key="2">
    <source>
        <dbReference type="Proteomes" id="UP000640614"/>
    </source>
</evidence>
<reference evidence="1 2" key="1">
    <citation type="submission" date="2018-07" db="EMBL/GenBank/DDBJ databases">
        <title>Genome assembly of strain KB82.</title>
        <authorList>
            <person name="Kukolya J."/>
            <person name="Horvath B."/>
            <person name="Nagy I."/>
            <person name="Toth A."/>
        </authorList>
    </citation>
    <scope>NUCLEOTIDE SEQUENCE [LARGE SCALE GENOMIC DNA]</scope>
    <source>
        <strain evidence="1 2">Kb82</strain>
    </source>
</reference>
<sequence length="63" mass="7247">MVIADLKAAYDFNAKQRKDLKKSLKASGIENYNSNGVYQDLIVVQENLYNALQNRINAIKMIW</sequence>
<organism evidence="1 2">
    <name type="scientific">Flavobacterium hungaricum</name>
    <dbReference type="NCBI Taxonomy" id="2082725"/>
    <lineage>
        <taxon>Bacteria</taxon>
        <taxon>Pseudomonadati</taxon>
        <taxon>Bacteroidota</taxon>
        <taxon>Flavobacteriia</taxon>
        <taxon>Flavobacteriales</taxon>
        <taxon>Flavobacteriaceae</taxon>
        <taxon>Flavobacterium</taxon>
    </lineage>
</organism>
<evidence type="ECO:0000313" key="1">
    <source>
        <dbReference type="EMBL" id="MBE8723527.1"/>
    </source>
</evidence>